<dbReference type="PANTHER" id="PTHR37852:SF1">
    <property type="entry name" value="HIG1 DOMAIN-CONTAINING PROTEIN"/>
    <property type="match status" value="1"/>
</dbReference>
<comment type="caution">
    <text evidence="2">The sequence shown here is derived from an EMBL/GenBank/DDBJ whole genome shotgun (WGS) entry which is preliminary data.</text>
</comment>
<reference evidence="2 3" key="1">
    <citation type="submission" date="2023-08" db="EMBL/GenBank/DDBJ databases">
        <title>Black Yeasts Isolated from many extreme environments.</title>
        <authorList>
            <person name="Coleine C."/>
            <person name="Stajich J.E."/>
            <person name="Selbmann L."/>
        </authorList>
    </citation>
    <scope>NUCLEOTIDE SEQUENCE [LARGE SCALE GENOMIC DNA]</scope>
    <source>
        <strain evidence="2 3">CCFEE 536</strain>
    </source>
</reference>
<keyword evidence="3" id="KW-1185">Reference proteome</keyword>
<evidence type="ECO:0000256" key="1">
    <source>
        <dbReference type="SAM" id="MobiDB-lite"/>
    </source>
</evidence>
<evidence type="ECO:0008006" key="4">
    <source>
        <dbReference type="Google" id="ProtNLM"/>
    </source>
</evidence>
<protein>
    <recommendedName>
        <fullName evidence="4">Mitochondrial import inner membrane translocase subunit TIM22</fullName>
    </recommendedName>
</protein>
<gene>
    <name evidence="2" type="ORF">LTR16_002652</name>
</gene>
<organism evidence="2 3">
    <name type="scientific">Cryomyces antarcticus</name>
    <dbReference type="NCBI Taxonomy" id="329879"/>
    <lineage>
        <taxon>Eukaryota</taxon>
        <taxon>Fungi</taxon>
        <taxon>Dikarya</taxon>
        <taxon>Ascomycota</taxon>
        <taxon>Pezizomycotina</taxon>
        <taxon>Dothideomycetes</taxon>
        <taxon>Dothideomycetes incertae sedis</taxon>
        <taxon>Cryomyces</taxon>
    </lineage>
</organism>
<accession>A0ABR0KT22</accession>
<name>A0ABR0KT22_9PEZI</name>
<dbReference type="PANTHER" id="PTHR37852">
    <property type="entry name" value="YALI0B21208P"/>
    <property type="match status" value="1"/>
</dbReference>
<dbReference type="EMBL" id="JAVRRA010024839">
    <property type="protein sequence ID" value="KAK5128142.1"/>
    <property type="molecule type" value="Genomic_DNA"/>
</dbReference>
<evidence type="ECO:0000313" key="3">
    <source>
        <dbReference type="Proteomes" id="UP001357485"/>
    </source>
</evidence>
<evidence type="ECO:0000313" key="2">
    <source>
        <dbReference type="EMBL" id="KAK5128142.1"/>
    </source>
</evidence>
<dbReference type="Proteomes" id="UP001357485">
    <property type="component" value="Unassembled WGS sequence"/>
</dbReference>
<feature type="region of interest" description="Disordered" evidence="1">
    <location>
        <begin position="1"/>
        <end position="23"/>
    </location>
</feature>
<sequence length="216" mass="23592">MAAPEQSLPEFSSPSPDPMAEHTELRLRDPTARLSLPFALRLPITALLSFTIGLSLGITHGSSAAGLRFRAENAHRLPTNNTGWYLYHKSKNYHMMLGGLKEGVKMGTKVGLWSTLFFGVEEAVDRARGFRGRTERSGDVFSTLIAGLGVAGTFSVWNQFPLPTAARTAKVGLAFGIVYGLSQDALSLLKGRKLGYVEFVKRRRSKDKGSASETLY</sequence>
<proteinExistence type="predicted"/>